<dbReference type="InterPro" id="IPR015867">
    <property type="entry name" value="N-reg_PII/ATP_PRibTrfase_C"/>
</dbReference>
<keyword evidence="3 6" id="KW-0812">Transmembrane</keyword>
<comment type="subcellular location">
    <subcellularLocation>
        <location evidence="1">Cell membrane</location>
        <topology evidence="1">Multi-pass membrane protein</topology>
    </subcellularLocation>
</comment>
<dbReference type="OrthoDB" id="1422399at2"/>
<feature type="transmembrane region" description="Helical" evidence="6">
    <location>
        <begin position="15"/>
        <end position="37"/>
    </location>
</feature>
<feature type="transmembrane region" description="Helical" evidence="6">
    <location>
        <begin position="44"/>
        <end position="64"/>
    </location>
</feature>
<feature type="transmembrane region" description="Helical" evidence="6">
    <location>
        <begin position="70"/>
        <end position="90"/>
    </location>
</feature>
<gene>
    <name evidence="8" type="ORF">SAMN05444274_101305</name>
</gene>
<proteinExistence type="predicted"/>
<keyword evidence="2" id="KW-1003">Cell membrane</keyword>
<dbReference type="PANTHER" id="PTHR33545">
    <property type="entry name" value="UPF0750 MEMBRANE PROTEIN YITT-RELATED"/>
    <property type="match status" value="1"/>
</dbReference>
<feature type="transmembrane region" description="Helical" evidence="6">
    <location>
        <begin position="126"/>
        <end position="145"/>
    </location>
</feature>
<dbReference type="Pfam" id="PF02588">
    <property type="entry name" value="YitT_membrane"/>
    <property type="match status" value="1"/>
</dbReference>
<dbReference type="RefSeq" id="WP_072998268.1">
    <property type="nucleotide sequence ID" value="NZ_FQUM01000001.1"/>
</dbReference>
<dbReference type="InterPro" id="IPR051461">
    <property type="entry name" value="UPF0750_membrane"/>
</dbReference>
<dbReference type="Pfam" id="PF10035">
    <property type="entry name" value="DUF2179"/>
    <property type="match status" value="1"/>
</dbReference>
<evidence type="ECO:0000256" key="2">
    <source>
        <dbReference type="ARBA" id="ARBA00022475"/>
    </source>
</evidence>
<evidence type="ECO:0000256" key="6">
    <source>
        <dbReference type="SAM" id="Phobius"/>
    </source>
</evidence>
<dbReference type="Proteomes" id="UP000184164">
    <property type="component" value="Unassembled WGS sequence"/>
</dbReference>
<dbReference type="PANTHER" id="PTHR33545:SF5">
    <property type="entry name" value="UPF0750 MEMBRANE PROTEIN YITT"/>
    <property type="match status" value="1"/>
</dbReference>
<dbReference type="CDD" id="cd16380">
    <property type="entry name" value="YitT_C"/>
    <property type="match status" value="1"/>
</dbReference>
<dbReference type="InterPro" id="IPR003740">
    <property type="entry name" value="YitT"/>
</dbReference>
<evidence type="ECO:0000259" key="7">
    <source>
        <dbReference type="Pfam" id="PF10035"/>
    </source>
</evidence>
<evidence type="ECO:0000256" key="4">
    <source>
        <dbReference type="ARBA" id="ARBA00022989"/>
    </source>
</evidence>
<evidence type="ECO:0000256" key="5">
    <source>
        <dbReference type="ARBA" id="ARBA00023136"/>
    </source>
</evidence>
<keyword evidence="5 6" id="KW-0472">Membrane</keyword>
<protein>
    <submittedName>
        <fullName evidence="8">Uncharacterized membrane-anchored protein YitT, contains DUF161 and DUF2179 domains</fullName>
    </submittedName>
</protein>
<keyword evidence="9" id="KW-1185">Reference proteome</keyword>
<evidence type="ECO:0000256" key="1">
    <source>
        <dbReference type="ARBA" id="ARBA00004651"/>
    </source>
</evidence>
<feature type="transmembrane region" description="Helical" evidence="6">
    <location>
        <begin position="97"/>
        <end position="114"/>
    </location>
</feature>
<dbReference type="STRING" id="1484053.SAMN05444274_101305"/>
<name>A0A1M4TB33_9BACT</name>
<accession>A0A1M4TB33</accession>
<feature type="domain" description="DUF2179" evidence="7">
    <location>
        <begin position="241"/>
        <end position="295"/>
    </location>
</feature>
<keyword evidence="4 6" id="KW-1133">Transmembrane helix</keyword>
<dbReference type="PIRSF" id="PIRSF006483">
    <property type="entry name" value="Membrane_protein_YitT"/>
    <property type="match status" value="1"/>
</dbReference>
<dbReference type="EMBL" id="FQUM01000001">
    <property type="protein sequence ID" value="SHE41447.1"/>
    <property type="molecule type" value="Genomic_DNA"/>
</dbReference>
<evidence type="ECO:0000313" key="8">
    <source>
        <dbReference type="EMBL" id="SHE41447.1"/>
    </source>
</evidence>
<dbReference type="AlphaFoldDB" id="A0A1M4TB33"/>
<reference evidence="8 9" key="1">
    <citation type="submission" date="2016-11" db="EMBL/GenBank/DDBJ databases">
        <authorList>
            <person name="Jaros S."/>
            <person name="Januszkiewicz K."/>
            <person name="Wedrychowicz H."/>
        </authorList>
    </citation>
    <scope>NUCLEOTIDE SEQUENCE [LARGE SCALE GENOMIC DNA]</scope>
    <source>
        <strain evidence="8 9">DSM 26910</strain>
    </source>
</reference>
<evidence type="ECO:0000313" key="9">
    <source>
        <dbReference type="Proteomes" id="UP000184164"/>
    </source>
</evidence>
<dbReference type="InterPro" id="IPR019264">
    <property type="entry name" value="DUF2179"/>
</dbReference>
<sequence length="308" mass="33864">MAFLSKQKMFSKQWFIDYTLILVGSFILAIGFVYFVTPHKIVPGGVYGIAIVVHYLTRGMFSFWPDGIPIGLFGLILNIPLTIAGIKILGPRFGVKTIVGFVLASAFIDGIAMLRPAGDEPLVNDVLLSSIFGGVLIGVGLGLIFKSRATSGGSDIIAMIIAKYTKLQLGKLMIYVDSVIVLMGLLAFKSWLIPLYSWVVIYITGRAIDMILEGADYNKALLIISNKHEEIKNKILVDLERGGTYLRGEGMFTGEEKQIIYTVVSRREVAILQEYIGKIDPDAFITIMDAREILGEGFQSLGKKIEAD</sequence>
<dbReference type="GO" id="GO:0005886">
    <property type="term" value="C:plasma membrane"/>
    <property type="evidence" value="ECO:0007669"/>
    <property type="project" value="UniProtKB-SubCell"/>
</dbReference>
<organism evidence="8 9">
    <name type="scientific">Mariniphaga anaerophila</name>
    <dbReference type="NCBI Taxonomy" id="1484053"/>
    <lineage>
        <taxon>Bacteria</taxon>
        <taxon>Pseudomonadati</taxon>
        <taxon>Bacteroidota</taxon>
        <taxon>Bacteroidia</taxon>
        <taxon>Marinilabiliales</taxon>
        <taxon>Prolixibacteraceae</taxon>
        <taxon>Mariniphaga</taxon>
    </lineage>
</organism>
<dbReference type="Gene3D" id="3.30.70.120">
    <property type="match status" value="1"/>
</dbReference>
<evidence type="ECO:0000256" key="3">
    <source>
        <dbReference type="ARBA" id="ARBA00022692"/>
    </source>
</evidence>